<dbReference type="EMBL" id="JH000002">
    <property type="protein sequence ID" value="EGV92498.1"/>
    <property type="molecule type" value="Genomic_DNA"/>
</dbReference>
<dbReference type="InParanoid" id="G3GR98"/>
<dbReference type="AlphaFoldDB" id="G3GR98"/>
<name>G3GR98_CRIGR</name>
<evidence type="ECO:0000313" key="1">
    <source>
        <dbReference type="EMBL" id="EGV92498.1"/>
    </source>
</evidence>
<reference evidence="2" key="1">
    <citation type="journal article" date="2011" name="Nat. Biotechnol.">
        <title>The genomic sequence of the Chinese hamster ovary (CHO)-K1 cell line.</title>
        <authorList>
            <person name="Xu X."/>
            <person name="Nagarajan H."/>
            <person name="Lewis N.E."/>
            <person name="Pan S."/>
            <person name="Cai Z."/>
            <person name="Liu X."/>
            <person name="Chen W."/>
            <person name="Xie M."/>
            <person name="Wang W."/>
            <person name="Hammond S."/>
            <person name="Andersen M.R."/>
            <person name="Neff N."/>
            <person name="Passarelli B."/>
            <person name="Koh W."/>
            <person name="Fan H.C."/>
            <person name="Wang J."/>
            <person name="Gui Y."/>
            <person name="Lee K.H."/>
            <person name="Betenbaugh M.J."/>
            <person name="Quake S.R."/>
            <person name="Famili I."/>
            <person name="Palsson B.O."/>
            <person name="Wang J."/>
        </authorList>
    </citation>
    <scope>NUCLEOTIDE SEQUENCE [LARGE SCALE GENOMIC DNA]</scope>
    <source>
        <strain evidence="2">CHO K1 cell line</strain>
    </source>
</reference>
<proteinExistence type="predicted"/>
<organism evidence="1 2">
    <name type="scientific">Cricetulus griseus</name>
    <name type="common">Chinese hamster</name>
    <name type="synonym">Cricetulus barabensis griseus</name>
    <dbReference type="NCBI Taxonomy" id="10029"/>
    <lineage>
        <taxon>Eukaryota</taxon>
        <taxon>Metazoa</taxon>
        <taxon>Chordata</taxon>
        <taxon>Craniata</taxon>
        <taxon>Vertebrata</taxon>
        <taxon>Euteleostomi</taxon>
        <taxon>Mammalia</taxon>
        <taxon>Eutheria</taxon>
        <taxon>Euarchontoglires</taxon>
        <taxon>Glires</taxon>
        <taxon>Rodentia</taxon>
        <taxon>Myomorpha</taxon>
        <taxon>Muroidea</taxon>
        <taxon>Cricetidae</taxon>
        <taxon>Cricetinae</taxon>
        <taxon>Cricetulus</taxon>
    </lineage>
</organism>
<gene>
    <name evidence="1" type="ORF">I79_000041</name>
</gene>
<evidence type="ECO:0000313" key="2">
    <source>
        <dbReference type="Proteomes" id="UP000001075"/>
    </source>
</evidence>
<protein>
    <submittedName>
        <fullName evidence="1">Uncharacterized protein</fullName>
    </submittedName>
</protein>
<accession>G3GR98</accession>
<sequence length="59" mass="6149">MPALSLWVHTAAPLSPLLPSPIWPLQTLVPLPSSGVRIFPAVAAAPGEAQGCYLPSTLF</sequence>
<dbReference type="Proteomes" id="UP000001075">
    <property type="component" value="Unassembled WGS sequence"/>
</dbReference>